<organism evidence="1 2">
    <name type="scientific">Carnobacterium iners</name>
    <dbReference type="NCBI Taxonomy" id="1073423"/>
    <lineage>
        <taxon>Bacteria</taxon>
        <taxon>Bacillati</taxon>
        <taxon>Bacillota</taxon>
        <taxon>Bacilli</taxon>
        <taxon>Lactobacillales</taxon>
        <taxon>Carnobacteriaceae</taxon>
        <taxon>Carnobacterium</taxon>
    </lineage>
</organism>
<dbReference type="AlphaFoldDB" id="A0A1X7MS01"/>
<dbReference type="OrthoDB" id="8704087at2"/>
<dbReference type="EMBL" id="FXBJ01000002">
    <property type="protein sequence ID" value="SMH27118.1"/>
    <property type="molecule type" value="Genomic_DNA"/>
</dbReference>
<dbReference type="RefSeq" id="WP_085558787.1">
    <property type="nucleotide sequence ID" value="NZ_FOAH01000028.1"/>
</dbReference>
<name>A0A1X7MS01_9LACT</name>
<accession>A0A1X7MS01</accession>
<evidence type="ECO:0000313" key="1">
    <source>
        <dbReference type="EMBL" id="SMH27118.1"/>
    </source>
</evidence>
<proteinExistence type="predicted"/>
<reference evidence="1 2" key="1">
    <citation type="submission" date="2017-04" db="EMBL/GenBank/DDBJ databases">
        <authorList>
            <person name="Afonso C.L."/>
            <person name="Miller P.J."/>
            <person name="Scott M.A."/>
            <person name="Spackman E."/>
            <person name="Goraichik I."/>
            <person name="Dimitrov K.M."/>
            <person name="Suarez D.L."/>
            <person name="Swayne D.E."/>
        </authorList>
    </citation>
    <scope>NUCLEOTIDE SEQUENCE [LARGE SCALE GENOMIC DNA]</scope>
    <source>
        <strain evidence="1 2">LMG26642</strain>
    </source>
</reference>
<dbReference type="Proteomes" id="UP000193435">
    <property type="component" value="Unassembled WGS sequence"/>
</dbReference>
<sequence>MISDYIYVHLDGVTNSVLCKGIIFKNYDEIIRKIPENILLLNASKDIGEFEPHTGFQMIHGVEKVRNYLKDNIDGNSSYAFKCIDFESMELLRQLTPVEISELLYVAHAHTHLHSPFYYKLQNNYIYLSMTDNFKKIYFRYLEQFYDFLNDSLTKSLELKCNEKKKFFQKETKIQPAPKELIRQLIPLLREGVLFSFTQIQVQQQICEIPIFLVEDRLRDLNQVFSKKDLIGTIYYDKNQSKWSFKEESLLEPLNR</sequence>
<gene>
    <name evidence="1" type="ORF">SAMN04488700_0467</name>
</gene>
<keyword evidence="2" id="KW-1185">Reference proteome</keyword>
<evidence type="ECO:0000313" key="2">
    <source>
        <dbReference type="Proteomes" id="UP000193435"/>
    </source>
</evidence>
<protein>
    <submittedName>
        <fullName evidence="1">Uncharacterized protein</fullName>
    </submittedName>
</protein>
<dbReference type="STRING" id="1073423.SAMN04488700_0467"/>